<dbReference type="InterPro" id="IPR050121">
    <property type="entry name" value="Cytochrome_P450_monoxygenase"/>
</dbReference>
<keyword evidence="5" id="KW-0560">Oxidoreductase</keyword>
<dbReference type="SUPFAM" id="SSF48264">
    <property type="entry name" value="Cytochrome P450"/>
    <property type="match status" value="1"/>
</dbReference>
<dbReference type="InterPro" id="IPR036396">
    <property type="entry name" value="Cyt_P450_sf"/>
</dbReference>
<evidence type="ECO:0000256" key="3">
    <source>
        <dbReference type="ARBA" id="ARBA00022723"/>
    </source>
</evidence>
<evidence type="ECO:0000256" key="1">
    <source>
        <dbReference type="ARBA" id="ARBA00001971"/>
    </source>
</evidence>
<keyword evidence="5" id="KW-0349">Heme</keyword>
<dbReference type="InterPro" id="IPR017972">
    <property type="entry name" value="Cyt_P450_CS"/>
</dbReference>
<keyword evidence="3 5" id="KW-0479">Metal-binding</keyword>
<accession>A0A4V4HYR8</accession>
<sequence length="606" mass="69017">MTDIVISVSVMSLLSFSPSVLALAAFCLTLIYVIYRAALPRPIPGIPYNKDAAKHIMGDVPEFLKYVKDNQGEALNWWHRQIEKHDSPIIQLFLRPFASPLVIVADFREAQDVLLRRHKEFDRSDAFEDIFSGTLPYHHIGQKTTDKIKAQKRLLSDTMMPPFLNEVATPRILEATMDLVRLWNLKADLAESHPFEAHEDIAHTTLDAIWVVALGSSAKTIDSQANMLETVSKLHLPQNKDESVEFPQAPHPPAFDAILTLTNSMEPLISHPFPKTYHWFLRQGKSYKNAKRYKDQEIETMMKEALDKFSGQRVNALETQGKDRSAIDHMIRRELLLSKKEDREPQFNTREAKDEIFGFLIAGYETTSTTVSWGVKLISDNQQSQSRLREVLRSTYAYASAERRQPTAKEIATLHHPFIDAMLEEILRCGQTAAVLSRIATADTEIFGIHIPKGVDVNFLSYAGYVAPPVGTVEEHKRSASSQASKDKTGVWDNNDISVFKPERWLRTDEKGEVEFVKNAGPTLQFGAGVRGCFGMMEIFYFPNRIESDDFAGRKLAYIELRMLVVFIVWNFELLQVSEELGTYRAVDRITHQPQKCYLRLKKAGW</sequence>
<dbReference type="PANTHER" id="PTHR24305:SF232">
    <property type="entry name" value="P450, PUTATIVE (EUROFUNG)-RELATED"/>
    <property type="match status" value="1"/>
</dbReference>
<dbReference type="Pfam" id="PF00067">
    <property type="entry name" value="p450"/>
    <property type="match status" value="1"/>
</dbReference>
<protein>
    <submittedName>
        <fullName evidence="6">Cytochrome P450</fullName>
    </submittedName>
</protein>
<comment type="caution">
    <text evidence="6">The sequence shown here is derived from an EMBL/GenBank/DDBJ whole genome shotgun (WGS) entry which is preliminary data.</text>
</comment>
<evidence type="ECO:0000313" key="7">
    <source>
        <dbReference type="Proteomes" id="UP000304951"/>
    </source>
</evidence>
<dbReference type="GO" id="GO:0004497">
    <property type="term" value="F:monooxygenase activity"/>
    <property type="evidence" value="ECO:0007669"/>
    <property type="project" value="UniProtKB-KW"/>
</dbReference>
<dbReference type="Proteomes" id="UP000304951">
    <property type="component" value="Unassembled WGS sequence"/>
</dbReference>
<dbReference type="GO" id="GO:0020037">
    <property type="term" value="F:heme binding"/>
    <property type="evidence" value="ECO:0007669"/>
    <property type="project" value="InterPro"/>
</dbReference>
<evidence type="ECO:0000313" key="6">
    <source>
        <dbReference type="EMBL" id="THV65923.1"/>
    </source>
</evidence>
<comment type="similarity">
    <text evidence="2 5">Belongs to the cytochrome P450 family.</text>
</comment>
<dbReference type="PRINTS" id="PR00385">
    <property type="entry name" value="P450"/>
</dbReference>
<keyword evidence="4 5" id="KW-0408">Iron</keyword>
<dbReference type="EMBL" id="QZAF01000589">
    <property type="protein sequence ID" value="THV65923.1"/>
    <property type="molecule type" value="Genomic_DNA"/>
</dbReference>
<dbReference type="GO" id="GO:0016705">
    <property type="term" value="F:oxidoreductase activity, acting on paired donors, with incorporation or reduction of molecular oxygen"/>
    <property type="evidence" value="ECO:0007669"/>
    <property type="project" value="InterPro"/>
</dbReference>
<organism evidence="6 7">
    <name type="scientific">Aureobasidium pullulans</name>
    <name type="common">Black yeast</name>
    <name type="synonym">Pullularia pullulans</name>
    <dbReference type="NCBI Taxonomy" id="5580"/>
    <lineage>
        <taxon>Eukaryota</taxon>
        <taxon>Fungi</taxon>
        <taxon>Dikarya</taxon>
        <taxon>Ascomycota</taxon>
        <taxon>Pezizomycotina</taxon>
        <taxon>Dothideomycetes</taxon>
        <taxon>Dothideomycetidae</taxon>
        <taxon>Dothideales</taxon>
        <taxon>Saccotheciaceae</taxon>
        <taxon>Aureobasidium</taxon>
    </lineage>
</organism>
<dbReference type="Gene3D" id="1.10.630.10">
    <property type="entry name" value="Cytochrome P450"/>
    <property type="match status" value="1"/>
</dbReference>
<dbReference type="GO" id="GO:0005506">
    <property type="term" value="F:iron ion binding"/>
    <property type="evidence" value="ECO:0007669"/>
    <property type="project" value="InterPro"/>
</dbReference>
<evidence type="ECO:0000256" key="2">
    <source>
        <dbReference type="ARBA" id="ARBA00010617"/>
    </source>
</evidence>
<reference evidence="6 7" key="1">
    <citation type="submission" date="2018-10" db="EMBL/GenBank/DDBJ databases">
        <title>Fifty Aureobasidium pullulans genomes reveal a recombining polyextremotolerant generalist.</title>
        <authorList>
            <person name="Gostincar C."/>
            <person name="Turk M."/>
            <person name="Zajc J."/>
            <person name="Gunde-Cimerman N."/>
        </authorList>
    </citation>
    <scope>NUCLEOTIDE SEQUENCE [LARGE SCALE GENOMIC DNA]</scope>
    <source>
        <strain evidence="6 7">EXF-11900</strain>
    </source>
</reference>
<dbReference type="PANTHER" id="PTHR24305">
    <property type="entry name" value="CYTOCHROME P450"/>
    <property type="match status" value="1"/>
</dbReference>
<evidence type="ECO:0000256" key="5">
    <source>
        <dbReference type="RuleBase" id="RU000461"/>
    </source>
</evidence>
<name>A0A4V4HYR8_AURPU</name>
<dbReference type="InterPro" id="IPR001128">
    <property type="entry name" value="Cyt_P450"/>
</dbReference>
<dbReference type="PROSITE" id="PS00086">
    <property type="entry name" value="CYTOCHROME_P450"/>
    <property type="match status" value="1"/>
</dbReference>
<proteinExistence type="inferred from homology"/>
<dbReference type="AlphaFoldDB" id="A0A4V4HYR8"/>
<comment type="cofactor">
    <cofactor evidence="1">
        <name>heme</name>
        <dbReference type="ChEBI" id="CHEBI:30413"/>
    </cofactor>
</comment>
<gene>
    <name evidence="6" type="ORF">D6D28_08734</name>
</gene>
<evidence type="ECO:0000256" key="4">
    <source>
        <dbReference type="ARBA" id="ARBA00023004"/>
    </source>
</evidence>
<keyword evidence="5" id="KW-0503">Monooxygenase</keyword>